<keyword evidence="10" id="KW-1185">Reference proteome</keyword>
<gene>
    <name evidence="9" type="ORF">CLV98_104153</name>
</gene>
<dbReference type="PANTHER" id="PTHR30237">
    <property type="entry name" value="MURAMOYLTETRAPEPTIDE CARBOXYPEPTIDASE"/>
    <property type="match status" value="1"/>
</dbReference>
<evidence type="ECO:0000313" key="9">
    <source>
        <dbReference type="EMBL" id="PWJ58295.1"/>
    </source>
</evidence>
<dbReference type="InterPro" id="IPR027478">
    <property type="entry name" value="LdcA_N"/>
</dbReference>
<evidence type="ECO:0000256" key="2">
    <source>
        <dbReference type="ARBA" id="ARBA00022645"/>
    </source>
</evidence>
<organism evidence="9 10">
    <name type="scientific">Dyadobacter jejuensis</name>
    <dbReference type="NCBI Taxonomy" id="1082580"/>
    <lineage>
        <taxon>Bacteria</taxon>
        <taxon>Pseudomonadati</taxon>
        <taxon>Bacteroidota</taxon>
        <taxon>Cytophagia</taxon>
        <taxon>Cytophagales</taxon>
        <taxon>Spirosomataceae</taxon>
        <taxon>Dyadobacter</taxon>
    </lineage>
</organism>
<dbReference type="GO" id="GO:0006508">
    <property type="term" value="P:proteolysis"/>
    <property type="evidence" value="ECO:0007669"/>
    <property type="project" value="UniProtKB-KW"/>
</dbReference>
<dbReference type="GO" id="GO:0004180">
    <property type="term" value="F:carboxypeptidase activity"/>
    <property type="evidence" value="ECO:0007669"/>
    <property type="project" value="UniProtKB-KW"/>
</dbReference>
<dbReference type="GO" id="GO:0008236">
    <property type="term" value="F:serine-type peptidase activity"/>
    <property type="evidence" value="ECO:0007669"/>
    <property type="project" value="UniProtKB-KW"/>
</dbReference>
<reference evidence="9 10" key="1">
    <citation type="submission" date="2018-03" db="EMBL/GenBank/DDBJ databases">
        <title>Genomic Encyclopedia of Archaeal and Bacterial Type Strains, Phase II (KMG-II): from individual species to whole genera.</title>
        <authorList>
            <person name="Goeker M."/>
        </authorList>
    </citation>
    <scope>NUCLEOTIDE SEQUENCE [LARGE SCALE GENOMIC DNA]</scope>
    <source>
        <strain evidence="9 10">DSM 100346</strain>
    </source>
</reference>
<dbReference type="EMBL" id="QGDT01000004">
    <property type="protein sequence ID" value="PWJ58295.1"/>
    <property type="molecule type" value="Genomic_DNA"/>
</dbReference>
<name>A0A316AKJ0_9BACT</name>
<feature type="domain" description="LD-carboxypeptidase C-terminal" evidence="8">
    <location>
        <begin position="179"/>
        <end position="295"/>
    </location>
</feature>
<evidence type="ECO:0000256" key="4">
    <source>
        <dbReference type="ARBA" id="ARBA00022801"/>
    </source>
</evidence>
<dbReference type="InterPro" id="IPR029062">
    <property type="entry name" value="Class_I_gatase-like"/>
</dbReference>
<feature type="active site" description="Nucleophile" evidence="6">
    <location>
        <position position="117"/>
    </location>
</feature>
<dbReference type="InterPro" id="IPR003507">
    <property type="entry name" value="S66_fam"/>
</dbReference>
<dbReference type="CDD" id="cd07025">
    <property type="entry name" value="Peptidase_S66"/>
    <property type="match status" value="1"/>
</dbReference>
<evidence type="ECO:0000256" key="5">
    <source>
        <dbReference type="ARBA" id="ARBA00022825"/>
    </source>
</evidence>
<evidence type="ECO:0000256" key="3">
    <source>
        <dbReference type="ARBA" id="ARBA00022670"/>
    </source>
</evidence>
<dbReference type="Pfam" id="PF17676">
    <property type="entry name" value="Peptidase_S66C"/>
    <property type="match status" value="1"/>
</dbReference>
<comment type="similarity">
    <text evidence="1">Belongs to the peptidase S66 family.</text>
</comment>
<dbReference type="Gene3D" id="3.40.50.10740">
    <property type="entry name" value="Class I glutamine amidotransferase-like"/>
    <property type="match status" value="1"/>
</dbReference>
<evidence type="ECO:0000256" key="1">
    <source>
        <dbReference type="ARBA" id="ARBA00010233"/>
    </source>
</evidence>
<dbReference type="AlphaFoldDB" id="A0A316AKJ0"/>
<dbReference type="Proteomes" id="UP000245880">
    <property type="component" value="Unassembled WGS sequence"/>
</dbReference>
<keyword evidence="4" id="KW-0378">Hydrolase</keyword>
<proteinExistence type="inferred from homology"/>
<dbReference type="InterPro" id="IPR040449">
    <property type="entry name" value="Peptidase_S66_N"/>
</dbReference>
<dbReference type="SUPFAM" id="SSF52317">
    <property type="entry name" value="Class I glutamine amidotransferase-like"/>
    <property type="match status" value="1"/>
</dbReference>
<sequence>MIDINTSPRRPADLRAGDAVGLLAPASIVRYEDLQEGIATLTDDWGLKVVEGQTLHSGYFQFSDTDQRRSQDLQTMLDHPELKAIFAARGGYGCSRIIDQLDFTKFLENPKWIIGFSDLTVLGNHLYNIGVQSIHGPMVKSMSLIGAEQASLALKNMLFGEEPAYHCPPHALNRLGRAEGNLVGGNLCLLSHLIGSASEVDTRGCILFIEDINEYLYNLDRMMLQLKRAGKLAGLAGIIIGQFTDMKDNSDPTFGQTYTEIIAEHIQEYHYPVCHNFPAGHVADNRPLRIGAPAVLEVSATESILYFSNTNPITRS</sequence>
<comment type="caution">
    <text evidence="9">The sequence shown here is derived from an EMBL/GenBank/DDBJ whole genome shotgun (WGS) entry which is preliminary data.</text>
</comment>
<dbReference type="PIRSF" id="PIRSF028757">
    <property type="entry name" value="LD-carboxypeptidase"/>
    <property type="match status" value="1"/>
</dbReference>
<dbReference type="PANTHER" id="PTHR30237:SF2">
    <property type="entry name" value="MUREIN TETRAPEPTIDE CARBOXYPEPTIDASE"/>
    <property type="match status" value="1"/>
</dbReference>
<feature type="active site" description="Charge relay system" evidence="6">
    <location>
        <position position="281"/>
    </location>
</feature>
<feature type="active site" description="Charge relay system" evidence="6">
    <location>
        <position position="210"/>
    </location>
</feature>
<keyword evidence="3" id="KW-0645">Protease</keyword>
<protein>
    <submittedName>
        <fullName evidence="9">Muramoyltetrapeptide carboxypeptidase</fullName>
    </submittedName>
</protein>
<keyword evidence="2 9" id="KW-0121">Carboxypeptidase</keyword>
<evidence type="ECO:0000313" key="10">
    <source>
        <dbReference type="Proteomes" id="UP000245880"/>
    </source>
</evidence>
<feature type="domain" description="LD-carboxypeptidase N-terminal" evidence="7">
    <location>
        <begin position="20"/>
        <end position="136"/>
    </location>
</feature>
<dbReference type="SUPFAM" id="SSF141986">
    <property type="entry name" value="LD-carboxypeptidase A C-terminal domain-like"/>
    <property type="match status" value="1"/>
</dbReference>
<dbReference type="InterPro" id="IPR027461">
    <property type="entry name" value="Carboxypeptidase_A_C_sf"/>
</dbReference>
<dbReference type="RefSeq" id="WP_229203302.1">
    <property type="nucleotide sequence ID" value="NZ_QGDT01000004.1"/>
</dbReference>
<evidence type="ECO:0000256" key="6">
    <source>
        <dbReference type="PIRSR" id="PIRSR028757-1"/>
    </source>
</evidence>
<accession>A0A316AKJ0</accession>
<evidence type="ECO:0000259" key="7">
    <source>
        <dbReference type="Pfam" id="PF02016"/>
    </source>
</evidence>
<keyword evidence="5" id="KW-0720">Serine protease</keyword>
<dbReference type="InterPro" id="IPR040921">
    <property type="entry name" value="Peptidase_S66C"/>
</dbReference>
<dbReference type="Pfam" id="PF02016">
    <property type="entry name" value="Peptidase_S66"/>
    <property type="match status" value="1"/>
</dbReference>
<evidence type="ECO:0000259" key="8">
    <source>
        <dbReference type="Pfam" id="PF17676"/>
    </source>
</evidence>
<dbReference type="Gene3D" id="3.50.30.60">
    <property type="entry name" value="LD-carboxypeptidase A C-terminal domain-like"/>
    <property type="match status" value="1"/>
</dbReference>